<feature type="compositionally biased region" description="Low complexity" evidence="4">
    <location>
        <begin position="573"/>
        <end position="593"/>
    </location>
</feature>
<accession>A0AAD3HPL4</accession>
<gene>
    <name evidence="6" type="ORF">Agub_g11162</name>
</gene>
<organism evidence="6 7">
    <name type="scientific">Astrephomene gubernaculifera</name>
    <dbReference type="NCBI Taxonomy" id="47775"/>
    <lineage>
        <taxon>Eukaryota</taxon>
        <taxon>Viridiplantae</taxon>
        <taxon>Chlorophyta</taxon>
        <taxon>core chlorophytes</taxon>
        <taxon>Chlorophyceae</taxon>
        <taxon>CS clade</taxon>
        <taxon>Chlamydomonadales</taxon>
        <taxon>Astrephomenaceae</taxon>
        <taxon>Astrephomene</taxon>
    </lineage>
</organism>
<evidence type="ECO:0000256" key="3">
    <source>
        <dbReference type="ARBA" id="ARBA00023315"/>
    </source>
</evidence>
<dbReference type="Pfam" id="PF03982">
    <property type="entry name" value="DAGAT"/>
    <property type="match status" value="1"/>
</dbReference>
<feature type="region of interest" description="Disordered" evidence="4">
    <location>
        <begin position="464"/>
        <end position="502"/>
    </location>
</feature>
<feature type="compositionally biased region" description="Gly residues" evidence="4">
    <location>
        <begin position="489"/>
        <end position="502"/>
    </location>
</feature>
<evidence type="ECO:0000256" key="2">
    <source>
        <dbReference type="ARBA" id="ARBA00022679"/>
    </source>
</evidence>
<protein>
    <recommendedName>
        <fullName evidence="5">Serine aminopeptidase S33 domain-containing protein</fullName>
    </recommendedName>
</protein>
<dbReference type="GO" id="GO:0016020">
    <property type="term" value="C:membrane"/>
    <property type="evidence" value="ECO:0007669"/>
    <property type="project" value="TreeGrafter"/>
</dbReference>
<dbReference type="InterPro" id="IPR029058">
    <property type="entry name" value="AB_hydrolase_fold"/>
</dbReference>
<comment type="similarity">
    <text evidence="1">Belongs to the diacylglycerol acyltransferase family.</text>
</comment>
<dbReference type="InterPro" id="IPR022742">
    <property type="entry name" value="Hydrolase_4"/>
</dbReference>
<dbReference type="Pfam" id="PF12146">
    <property type="entry name" value="Hydrolase_4"/>
    <property type="match status" value="1"/>
</dbReference>
<evidence type="ECO:0000259" key="5">
    <source>
        <dbReference type="Pfam" id="PF12146"/>
    </source>
</evidence>
<dbReference type="EMBL" id="BMAR01000028">
    <property type="protein sequence ID" value="GFR49144.1"/>
    <property type="molecule type" value="Genomic_DNA"/>
</dbReference>
<dbReference type="Proteomes" id="UP001054857">
    <property type="component" value="Unassembled WGS sequence"/>
</dbReference>
<evidence type="ECO:0000313" key="6">
    <source>
        <dbReference type="EMBL" id="GFR49144.1"/>
    </source>
</evidence>
<name>A0AAD3HPL4_9CHLO</name>
<feature type="region of interest" description="Disordered" evidence="4">
    <location>
        <begin position="546"/>
        <end position="601"/>
    </location>
</feature>
<keyword evidence="7" id="KW-1185">Reference proteome</keyword>
<sequence>MGQLKMHTATQFQKADGSRLYCVKRLSPALTKRCVRTAVDDRQACSPRLRPLRAATAPDVSNGSYYGYGQEYPDTAGPDNFSALAWPPPCDVPGARIEPVTPQPAEALPFLLYLPDIDGAGVTSCRQWEEWSASFDMHAVFLDPECTCSFAELAAGIRRWLTCALAGVPPQRPVYLLGEGFGGVLALQLAWDCRRLVNRLILVNPATSYADSQLARLTPLLERLPPALLNAQLPPPPALPQLPQFPQLPQLPPLLLPSSGPLALPLALAPVLGTSPRALLRQLAGSISAQQPAEAVQALRRALEQVELLSSRLPPAAFLHRLRMLQQGIKSVSPRLPYIPQRTLLLAGGGDVLLDSEREARRLEGTLQRAFRKVLPECGHALLHEPGGALLPLLAAEGFYLTARRFSSPLPAGADGNCFGSAGPVEVPNEQEIRRYAAAWTSRLRQLNSPVFLSTRADGSRQLGLGGLPDWRGRPQRLGWEGGQQQAEGWGGAGASDDGGGEALGDGPLLFVGNHQLYAFDMSVMVEEVLTQRGILMRGLAHPGLFRQPAPEGEGEGEGAEGAEPQARRPEASSSSSSSGGNRGSNSSPSSTGGRREGEEMLPPAFMGNMFQSFGAVRVTPTALYRLLAAGEAVLLYPGGVREGFKRRNEKYELFWPARSEFVRMAARFGATIIPVSAVGLEDSLQIVMDADDIRRSPMWSARAQEQVAAAPRARVGVSADSALDESFIPPLIAPSVPSRFYFLFGRPLRTSPHMYRDKAACDQLYQAVRAEVEGGISYLLRKREQDPHRDFLRRLVYEQNPPFGPRRVAPTFKP</sequence>
<proteinExistence type="inferred from homology"/>
<evidence type="ECO:0000256" key="1">
    <source>
        <dbReference type="ARBA" id="ARBA00005420"/>
    </source>
</evidence>
<keyword evidence="3" id="KW-0012">Acyltransferase</keyword>
<evidence type="ECO:0000313" key="7">
    <source>
        <dbReference type="Proteomes" id="UP001054857"/>
    </source>
</evidence>
<dbReference type="AlphaFoldDB" id="A0AAD3HPL4"/>
<keyword evidence="2" id="KW-0808">Transferase</keyword>
<dbReference type="SUPFAM" id="SSF53474">
    <property type="entry name" value="alpha/beta-Hydrolases"/>
    <property type="match status" value="1"/>
</dbReference>
<dbReference type="InterPro" id="IPR007130">
    <property type="entry name" value="DAGAT"/>
</dbReference>
<dbReference type="Gene3D" id="3.40.50.1820">
    <property type="entry name" value="alpha/beta hydrolase"/>
    <property type="match status" value="1"/>
</dbReference>
<evidence type="ECO:0000256" key="4">
    <source>
        <dbReference type="SAM" id="MobiDB-lite"/>
    </source>
</evidence>
<dbReference type="PANTHER" id="PTHR22753">
    <property type="entry name" value="TRANSMEMBRANE PROTEIN 68"/>
    <property type="match status" value="1"/>
</dbReference>
<reference evidence="6 7" key="1">
    <citation type="journal article" date="2021" name="Sci. Rep.">
        <title>Genome sequencing of the multicellular alga Astrephomene provides insights into convergent evolution of germ-soma differentiation.</title>
        <authorList>
            <person name="Yamashita S."/>
            <person name="Yamamoto K."/>
            <person name="Matsuzaki R."/>
            <person name="Suzuki S."/>
            <person name="Yamaguchi H."/>
            <person name="Hirooka S."/>
            <person name="Minakuchi Y."/>
            <person name="Miyagishima S."/>
            <person name="Kawachi M."/>
            <person name="Toyoda A."/>
            <person name="Nozaki H."/>
        </authorList>
    </citation>
    <scope>NUCLEOTIDE SEQUENCE [LARGE SCALE GENOMIC DNA]</scope>
    <source>
        <strain evidence="6 7">NIES-4017</strain>
    </source>
</reference>
<dbReference type="PANTHER" id="PTHR22753:SF14">
    <property type="entry name" value="MONOACYLGLYCEROL_DIACYLGLYCEROL O-ACYLTRANSFERASE"/>
    <property type="match status" value="1"/>
</dbReference>
<comment type="caution">
    <text evidence="6">The sequence shown here is derived from an EMBL/GenBank/DDBJ whole genome shotgun (WGS) entry which is preliminary data.</text>
</comment>
<feature type="domain" description="Serine aminopeptidase S33" evidence="5">
    <location>
        <begin position="169"/>
        <end position="386"/>
    </location>
</feature>
<dbReference type="GO" id="GO:0004144">
    <property type="term" value="F:diacylglycerol O-acyltransferase activity"/>
    <property type="evidence" value="ECO:0007669"/>
    <property type="project" value="UniProtKB-ARBA"/>
</dbReference>